<protein>
    <submittedName>
        <fullName evidence="3">Uncharacterized protein</fullName>
    </submittedName>
</protein>
<reference evidence="1 4" key="1">
    <citation type="journal article" date="2015" name="Genome Announc.">
        <title>Complete genome sequences for 35 biothreat assay-relevant bacillus species.</title>
        <authorList>
            <person name="Johnson S.L."/>
            <person name="Daligault H.E."/>
            <person name="Davenport K.W."/>
            <person name="Jaissle J."/>
            <person name="Frey K.G."/>
            <person name="Ladner J.T."/>
            <person name="Broomall S.M."/>
            <person name="Bishop-Lilly K.A."/>
            <person name="Bruce D.C."/>
            <person name="Gibbons H.S."/>
            <person name="Coyne S.R."/>
            <person name="Lo C.C."/>
            <person name="Meincke L."/>
            <person name="Munk A.C."/>
            <person name="Koroleva G.I."/>
            <person name="Rosenzweig C.N."/>
            <person name="Palacios G.F."/>
            <person name="Redden C.L."/>
            <person name="Minogue T.D."/>
            <person name="Chain P.S."/>
        </authorList>
    </citation>
    <scope>NUCLEOTIDE SEQUENCE [LARGE SCALE GENOMIC DNA]</scope>
    <source>
        <strain evidence="1 4">HD1011</strain>
        <plasmid evidence="1 4">2</plasmid>
    </source>
</reference>
<dbReference type="AlphaFoldDB" id="A0A0B5NKS5"/>
<dbReference type="EMBL" id="CP009334">
    <property type="protein sequence ID" value="AJG73997.1"/>
    <property type="molecule type" value="Genomic_DNA"/>
</dbReference>
<evidence type="ECO:0000313" key="3">
    <source>
        <dbReference type="EMBL" id="QKH22818.1"/>
    </source>
</evidence>
<name>A0A0B5NKS5_BACTU</name>
<dbReference type="Proteomes" id="UP000501107">
    <property type="component" value="Plasmid unnamed3"/>
</dbReference>
<dbReference type="Proteomes" id="UP001181533">
    <property type="component" value="Unassembled WGS sequence"/>
</dbReference>
<evidence type="ECO:0000313" key="4">
    <source>
        <dbReference type="Proteomes" id="UP000031876"/>
    </source>
</evidence>
<proteinExistence type="predicted"/>
<evidence type="ECO:0000313" key="2">
    <source>
        <dbReference type="EMBL" id="MDR4174514.1"/>
    </source>
</evidence>
<keyword evidence="3" id="KW-0614">Plasmid</keyword>
<reference evidence="2" key="2">
    <citation type="submission" date="2019-07" db="EMBL/GenBank/DDBJ databases">
        <title>Phylogenomic Reclassification of ATCC Bacillus Strains and Various Taxa within the Genus Bacillus.</title>
        <authorList>
            <person name="Riojas M.A."/>
            <person name="Frank A.M."/>
            <person name="Fenn S.L."/>
            <person name="King S.P."/>
            <person name="Brower S.M."/>
            <person name="Hazbon M.H."/>
        </authorList>
    </citation>
    <scope>NUCLEOTIDE SEQUENCE</scope>
    <source>
        <strain evidence="2">ATCC 35646</strain>
    </source>
</reference>
<evidence type="ECO:0000313" key="5">
    <source>
        <dbReference type="Proteomes" id="UP000501107"/>
    </source>
</evidence>
<reference evidence="3 5" key="3">
    <citation type="submission" date="2020-05" db="EMBL/GenBank/DDBJ databases">
        <title>FDA dAtabase for Regulatory Grade micrObial Sequences (FDA-ARGOS): Supporting development and validation of Infectious Disease Dx tests.</title>
        <authorList>
            <person name="Nelson B."/>
            <person name="Plummer A."/>
            <person name="Tallon L."/>
            <person name="Sadzewicz L."/>
            <person name="Zhao X."/>
            <person name="Vavikolanu K."/>
            <person name="Mehta A."/>
            <person name="Aluvathingal J."/>
            <person name="Nadendla S."/>
            <person name="Myers T."/>
            <person name="Yan Y."/>
            <person name="Sichtig H."/>
        </authorList>
    </citation>
    <scope>NUCLEOTIDE SEQUENCE [LARGE SCALE GENOMIC DNA]</scope>
    <source>
        <strain evidence="3 5">FDAARGOS_795</strain>
        <plasmid evidence="3 5">unnamed3</plasmid>
    </source>
</reference>
<dbReference type="EMBL" id="VKQN01000001">
    <property type="protein sequence ID" value="MDR4174514.1"/>
    <property type="molecule type" value="Genomic_DNA"/>
</dbReference>
<sequence length="262" mass="30803">MKVITEEVMGTYLSNFNNDFRRVRLELQISEYEKSDYIPIERLLYISGDYGLSLVRLHLEKSLSFKDMGAKLGLQSKLLEKYCKEKFSDSVLQAHKQRVEKKELEELSKKVGRSRTLKSNEIPLHFDSNVRTRRPNTVIKSLDEVREVVKPLLSYGITVTGICRNFGIVECDKAKLKIPKPKIDVELADKIWSSLYKQVYNDPYFLYETLDRYNKFSLSEEVRKHLHYCIKDRNKNINLYVRGKTVVRSKNKRLMDKKPVIV</sequence>
<dbReference type="Proteomes" id="UP000031876">
    <property type="component" value="Plasmid 2"/>
</dbReference>
<accession>A0A0B5NKS5</accession>
<geneLocation type="plasmid" evidence="3 5">
    <name>unnamed3</name>
</geneLocation>
<gene>
    <name evidence="1" type="ORF">BF38_5728</name>
    <name evidence="2" type="ORF">FO599_00030</name>
    <name evidence="3" type="ORF">FOC89_02215</name>
</gene>
<dbReference type="RefSeq" id="WP_000864834.1">
    <property type="nucleotide sequence ID" value="NZ_CP009334.1"/>
</dbReference>
<dbReference type="KEGG" id="btw:BF38_5728"/>
<geneLocation type="plasmid" evidence="1 4">
    <name>2</name>
</geneLocation>
<dbReference type="EMBL" id="CP053979">
    <property type="protein sequence ID" value="QKH22818.1"/>
    <property type="molecule type" value="Genomic_DNA"/>
</dbReference>
<organism evidence="3 5">
    <name type="scientific">Bacillus thuringiensis</name>
    <dbReference type="NCBI Taxonomy" id="1428"/>
    <lineage>
        <taxon>Bacteria</taxon>
        <taxon>Bacillati</taxon>
        <taxon>Bacillota</taxon>
        <taxon>Bacilli</taxon>
        <taxon>Bacillales</taxon>
        <taxon>Bacillaceae</taxon>
        <taxon>Bacillus</taxon>
        <taxon>Bacillus cereus group</taxon>
    </lineage>
</organism>
<evidence type="ECO:0000313" key="1">
    <source>
        <dbReference type="EMBL" id="AJG73997.1"/>
    </source>
</evidence>